<dbReference type="EMBL" id="AC104487">
    <property type="protein sequence ID" value="AAO41139.1"/>
    <property type="molecule type" value="Genomic_DNA"/>
</dbReference>
<evidence type="ECO:0000256" key="1">
    <source>
        <dbReference type="SAM" id="MobiDB-lite"/>
    </source>
</evidence>
<dbReference type="Gramene" id="Os03t0839400-01">
    <property type="protein sequence ID" value="Os03t0839400-01"/>
    <property type="gene ID" value="Os03g0839400"/>
</dbReference>
<dbReference type="AlphaFoldDB" id="Q0DLY1"/>
<evidence type="ECO:0000313" key="3">
    <source>
        <dbReference type="EMBL" id="BAF13757.1"/>
    </source>
</evidence>
<dbReference type="EMBL" id="AP008209">
    <property type="protein sequence ID" value="BAF13757.1"/>
    <property type="molecule type" value="Genomic_DNA"/>
</dbReference>
<reference evidence="3" key="5">
    <citation type="journal article" date="2007" name="Genome Res.">
        <title>Curated Genome Annotation of Oryza sativa ssp. japonica and Comparative Genome Analysis with Arabidopsis thaliana.</title>
        <authorList>
            <consortium name="The Rice Annotation Project (RAP)"/>
            <person name="Itoh T."/>
            <person name="Tanaka T."/>
            <person name="Barrero R.A."/>
            <person name="Yamasaki C."/>
            <person name="Fujii Y."/>
            <person name="Hilton P.B."/>
            <person name="Antonio B.A."/>
            <person name="Aono H."/>
            <person name="Apweiler R."/>
            <person name="Bruskiewich R."/>
            <person name="Bureau T."/>
            <person name="Burr F."/>
            <person name="Costa de Oliveira A."/>
            <person name="Fuks G."/>
            <person name="Habara T."/>
            <person name="Haberer G."/>
            <person name="Han B."/>
            <person name="Harada E."/>
            <person name="Hiraki A.T."/>
            <person name="Hirochika H."/>
            <person name="Hoen D."/>
            <person name="Hokari H."/>
            <person name="Hosokawa S."/>
            <person name="Hsing Y."/>
            <person name="Ikawa H."/>
            <person name="Ikeo K."/>
            <person name="Imanishi T."/>
            <person name="Ito Y."/>
            <person name="Jaiswal P."/>
            <person name="Kanno M."/>
            <person name="Kawahara Y."/>
            <person name="Kawamura T."/>
            <person name="Kawashima H."/>
            <person name="Khurana J.P."/>
            <person name="Kikuchi S."/>
            <person name="Komatsu S."/>
            <person name="Koyanagi K.O."/>
            <person name="Kubooka H."/>
            <person name="Lieberherr D."/>
            <person name="Lin Y.C."/>
            <person name="Lonsdale D."/>
            <person name="Matsumoto T."/>
            <person name="Matsuya A."/>
            <person name="McCombie W.R."/>
            <person name="Messing J."/>
            <person name="Miyao A."/>
            <person name="Mulder N."/>
            <person name="Nagamura Y."/>
            <person name="Nam J."/>
            <person name="Namiki N."/>
            <person name="Numa H."/>
            <person name="Nurimoto S."/>
            <person name="O'donovan C."/>
            <person name="Ohyanagi H."/>
            <person name="Okido T."/>
            <person name="Oota S."/>
            <person name="Osato N."/>
            <person name="Palmer L.E."/>
            <person name="Quetier F."/>
            <person name="Raghuvanshi S."/>
            <person name="Saichi N."/>
            <person name="Sakai H."/>
            <person name="Sakai Y."/>
            <person name="Sakata K."/>
            <person name="Sakurai T."/>
            <person name="Sato F."/>
            <person name="Sato Y."/>
            <person name="Schoof H."/>
            <person name="Seki M."/>
            <person name="Shibata M."/>
            <person name="Shimizu Y."/>
            <person name="Shinozaki K."/>
            <person name="Shinso Y."/>
            <person name="Singh N.K."/>
            <person name="Smith-White B."/>
            <person name="Takeda J."/>
            <person name="Tanino M."/>
            <person name="Tatusova T."/>
            <person name="Thongjuea S."/>
            <person name="Todokoro F."/>
            <person name="Tsugane M."/>
            <person name="Tyagi A.K."/>
            <person name="Vanavichit A."/>
            <person name="Wang A."/>
            <person name="Wing R.A."/>
            <person name="Yamaguchi K."/>
            <person name="Yamamoto M."/>
            <person name="Yamamoto N."/>
            <person name="Yu Y."/>
            <person name="Zhang H."/>
            <person name="Zhao Q."/>
            <person name="Higo K."/>
            <person name="Burr B."/>
            <person name="Gojobori T."/>
            <person name="Sasaki T."/>
        </authorList>
    </citation>
    <scope>NUCLEOTIDE SEQUENCE</scope>
</reference>
<protein>
    <submittedName>
        <fullName evidence="3">Os03g0839400 protein</fullName>
    </submittedName>
</protein>
<gene>
    <name evidence="2" type="primary">OSJNBa0042I09.6</name>
    <name evidence="3" type="ordered locus">Os03g0839400</name>
</gene>
<accession>Q0DLY1</accession>
<dbReference type="KEGG" id="dosa:Os03g0839400"/>
<reference evidence="4" key="7">
    <citation type="journal article" date="2008" name="Nucleic Acids Res.">
        <title>The rice annotation project database (RAP-DB): 2008 update.</title>
        <authorList>
            <consortium name="The rice annotation project (RAP)"/>
        </authorList>
    </citation>
    <scope>GENOME REANNOTATION</scope>
    <source>
        <strain evidence="4">cv. Nipponbare</strain>
    </source>
</reference>
<evidence type="ECO:0000313" key="2">
    <source>
        <dbReference type="EMBL" id="AAO41139.1"/>
    </source>
</evidence>
<dbReference type="OMA" id="ARLPCCY"/>
<feature type="region of interest" description="Disordered" evidence="1">
    <location>
        <begin position="1"/>
        <end position="40"/>
    </location>
</feature>
<reference evidence="3 4" key="2">
    <citation type="journal article" date="2005" name="Nature">
        <title>The map-based sequence of the rice genome.</title>
        <authorList>
            <consortium name="International rice genome sequencing project (IRGSP)"/>
            <person name="Matsumoto T."/>
            <person name="Wu J."/>
            <person name="Kanamori H."/>
            <person name="Katayose Y."/>
            <person name="Fujisawa M."/>
            <person name="Namiki N."/>
            <person name="Mizuno H."/>
            <person name="Yamamoto K."/>
            <person name="Antonio B.A."/>
            <person name="Baba T."/>
            <person name="Sakata K."/>
            <person name="Nagamura Y."/>
            <person name="Aoki H."/>
            <person name="Arikawa K."/>
            <person name="Arita K."/>
            <person name="Bito T."/>
            <person name="Chiden Y."/>
            <person name="Fujitsuka N."/>
            <person name="Fukunaka R."/>
            <person name="Hamada M."/>
            <person name="Harada C."/>
            <person name="Hayashi A."/>
            <person name="Hijishita S."/>
            <person name="Honda M."/>
            <person name="Hosokawa S."/>
            <person name="Ichikawa Y."/>
            <person name="Idonuma A."/>
            <person name="Iijima M."/>
            <person name="Ikeda M."/>
            <person name="Ikeno M."/>
            <person name="Ito K."/>
            <person name="Ito S."/>
            <person name="Ito T."/>
            <person name="Ito Y."/>
            <person name="Ito Y."/>
            <person name="Iwabuchi A."/>
            <person name="Kamiya K."/>
            <person name="Karasawa W."/>
            <person name="Kurita K."/>
            <person name="Katagiri S."/>
            <person name="Kikuta A."/>
            <person name="Kobayashi H."/>
            <person name="Kobayashi N."/>
            <person name="Machita K."/>
            <person name="Maehara T."/>
            <person name="Masukawa M."/>
            <person name="Mizubayashi T."/>
            <person name="Mukai Y."/>
            <person name="Nagasaki H."/>
            <person name="Nagata Y."/>
            <person name="Naito S."/>
            <person name="Nakashima M."/>
            <person name="Nakama Y."/>
            <person name="Nakamichi Y."/>
            <person name="Nakamura M."/>
            <person name="Meguro A."/>
            <person name="Negishi M."/>
            <person name="Ohta I."/>
            <person name="Ohta T."/>
            <person name="Okamoto M."/>
            <person name="Ono N."/>
            <person name="Saji S."/>
            <person name="Sakaguchi M."/>
            <person name="Sakai K."/>
            <person name="Shibata M."/>
            <person name="Shimokawa T."/>
            <person name="Song J."/>
            <person name="Takazaki Y."/>
            <person name="Terasawa K."/>
            <person name="Tsugane M."/>
            <person name="Tsuji K."/>
            <person name="Ueda S."/>
            <person name="Waki K."/>
            <person name="Yamagata H."/>
            <person name="Yamamoto M."/>
            <person name="Yamamoto S."/>
            <person name="Yamane H."/>
            <person name="Yoshiki S."/>
            <person name="Yoshihara R."/>
            <person name="Yukawa K."/>
            <person name="Zhong H."/>
            <person name="Yano M."/>
            <person name="Yuan Q."/>
            <person name="Ouyang S."/>
            <person name="Liu J."/>
            <person name="Jones K.M."/>
            <person name="Gansberger K."/>
            <person name="Moffat K."/>
            <person name="Hill J."/>
            <person name="Bera J."/>
            <person name="Fadrosh D."/>
            <person name="Jin S."/>
            <person name="Johri S."/>
            <person name="Kim M."/>
            <person name="Overton L."/>
            <person name="Reardon M."/>
            <person name="Tsitrin T."/>
            <person name="Vuong H."/>
            <person name="Weaver B."/>
            <person name="Ciecko A."/>
            <person name="Tallon L."/>
            <person name="Jackson J."/>
            <person name="Pai G."/>
            <person name="Aken S.V."/>
            <person name="Utterback T."/>
            <person name="Reidmuller S."/>
            <person name="Feldblyum T."/>
            <person name="Hsiao J."/>
            <person name="Zismann V."/>
            <person name="Iobst S."/>
            <person name="de Vazeille A.R."/>
            <person name="Buell C.R."/>
            <person name="Ying K."/>
            <person name="Li Y."/>
            <person name="Lu T."/>
            <person name="Huang Y."/>
            <person name="Zhao Q."/>
            <person name="Feng Q."/>
            <person name="Zhang L."/>
            <person name="Zhu J."/>
            <person name="Weng Q."/>
            <person name="Mu J."/>
            <person name="Lu Y."/>
            <person name="Fan D."/>
            <person name="Liu Y."/>
            <person name="Guan J."/>
            <person name="Zhang Y."/>
            <person name="Yu S."/>
            <person name="Liu X."/>
            <person name="Zhang Y."/>
            <person name="Hong G."/>
            <person name="Han B."/>
            <person name="Choisne N."/>
            <person name="Demange N."/>
            <person name="Orjeda G."/>
            <person name="Samain S."/>
            <person name="Cattolico L."/>
            <person name="Pelletier E."/>
            <person name="Couloux A."/>
            <person name="Segurens B."/>
            <person name="Wincker P."/>
            <person name="D'Hont A."/>
            <person name="Scarpelli C."/>
            <person name="Weissenbach J."/>
            <person name="Salanoubat M."/>
            <person name="Quetier F."/>
            <person name="Yu Y."/>
            <person name="Kim H.R."/>
            <person name="Rambo T."/>
            <person name="Currie J."/>
            <person name="Collura K."/>
            <person name="Luo M."/>
            <person name="Yang T."/>
            <person name="Ammiraju J.S.S."/>
            <person name="Engler F."/>
            <person name="Soderlund C."/>
            <person name="Wing R.A."/>
            <person name="Palmer L.E."/>
            <person name="de la Bastide M."/>
            <person name="Spiegel L."/>
            <person name="Nascimento L."/>
            <person name="Zutavern T."/>
            <person name="O'Shaughnessy A."/>
            <person name="Dike S."/>
            <person name="Dedhia N."/>
            <person name="Preston R."/>
            <person name="Balija V."/>
            <person name="McCombie W.R."/>
            <person name="Chow T."/>
            <person name="Chen H."/>
            <person name="Chung M."/>
            <person name="Chen C."/>
            <person name="Shaw J."/>
            <person name="Wu H."/>
            <person name="Hsiao K."/>
            <person name="Chao Y."/>
            <person name="Chu M."/>
            <person name="Cheng C."/>
            <person name="Hour A."/>
            <person name="Lee P."/>
            <person name="Lin S."/>
            <person name="Lin Y."/>
            <person name="Liou J."/>
            <person name="Liu S."/>
            <person name="Hsing Y."/>
            <person name="Raghuvanshi S."/>
            <person name="Mohanty A."/>
            <person name="Bharti A.K."/>
            <person name="Gaur A."/>
            <person name="Gupta V."/>
            <person name="Kumar D."/>
            <person name="Ravi V."/>
            <person name="Vij S."/>
            <person name="Kapur A."/>
            <person name="Khurana P."/>
            <person name="Khurana P."/>
            <person name="Khurana J.P."/>
            <person name="Tyagi A.K."/>
            <person name="Gaikwad K."/>
            <person name="Singh A."/>
            <person name="Dalal V."/>
            <person name="Srivastava S."/>
            <person name="Dixit A."/>
            <person name="Pal A.K."/>
            <person name="Ghazi I.A."/>
            <person name="Yadav M."/>
            <person name="Pandit A."/>
            <person name="Bhargava A."/>
            <person name="Sureshbabu K."/>
            <person name="Batra K."/>
            <person name="Sharma T.R."/>
            <person name="Mohapatra T."/>
            <person name="Singh N.K."/>
            <person name="Messing J."/>
            <person name="Nelson A.B."/>
            <person name="Fuks G."/>
            <person name="Kavchok S."/>
            <person name="Keizer G."/>
            <person name="Linton E."/>
            <person name="Llaca V."/>
            <person name="Song R."/>
            <person name="Tanyolac B."/>
            <person name="Young S."/>
            <person name="Ho-Il K."/>
            <person name="Hahn J.H."/>
            <person name="Sangsakoo G."/>
            <person name="Vanavichit A."/>
            <person name="de Mattos Luiz.A.T."/>
            <person name="Zimmer P.D."/>
            <person name="Malone G."/>
            <person name="Dellagostin O."/>
            <person name="de Oliveira A.C."/>
            <person name="Bevan M."/>
            <person name="Bancroft I."/>
            <person name="Minx P."/>
            <person name="Cordum H."/>
            <person name="Wilson R."/>
            <person name="Cheng Z."/>
            <person name="Jin W."/>
            <person name="Jiang J."/>
            <person name="Leong S.A."/>
            <person name="Iwama H."/>
            <person name="Gojobori T."/>
            <person name="Itoh T."/>
            <person name="Niimura Y."/>
            <person name="Fujii Y."/>
            <person name="Habara T."/>
            <person name="Sakai H."/>
            <person name="Sato Y."/>
            <person name="Wilson G."/>
            <person name="Kumar K."/>
            <person name="McCouch S."/>
            <person name="Juretic N."/>
            <person name="Hoen D."/>
            <person name="Wright S."/>
            <person name="Bruskiewich R."/>
            <person name="Bureau T."/>
            <person name="Miyao A."/>
            <person name="Hirochika H."/>
            <person name="Nishikawa T."/>
            <person name="Kadowaki K."/>
            <person name="Sugiura M."/>
            <person name="Burr B."/>
            <person name="Sasaki T."/>
        </authorList>
    </citation>
    <scope>NUCLEOTIDE SEQUENCE [LARGE SCALE GENOMIC DNA]</scope>
    <source>
        <strain evidence="4">cv. Nipponbare</strain>
    </source>
</reference>
<reference evidence="2" key="4">
    <citation type="submission" date="2006-01" db="EMBL/GenBank/DDBJ databases">
        <title>Oryza sativa chromosome 3 BAC OSJNBa0042I09 genomic sequence.</title>
        <authorList>
            <person name="Buell C.R."/>
            <person name="Yuan Q."/>
            <person name="Ouyang S."/>
            <person name="Liu J."/>
            <person name="Gansberger K."/>
            <person name="Jones K.M."/>
            <person name="Overton II L.L."/>
            <person name="Tsitrin T."/>
            <person name="Kim M.M."/>
            <person name="Bera J.J."/>
            <person name="Jin S.S."/>
            <person name="Fadrosh D.W."/>
            <person name="Tallon L.J."/>
            <person name="Koo H."/>
            <person name="Zismann V."/>
            <person name="Hsiao J."/>
            <person name="Blunt S."/>
            <person name="Vanaken S.S."/>
            <person name="Riedmuller S.B."/>
            <person name="Utterback T.T."/>
            <person name="Feldblyum T.V."/>
            <person name="Yang Q.Q."/>
            <person name="Haas B.J."/>
            <person name="Suh B.B."/>
            <person name="Peterson J.J."/>
            <person name="Quackenbush J."/>
            <person name="White O."/>
            <person name="Salzberg S.L."/>
            <person name="Fraser C.M."/>
        </authorList>
    </citation>
    <scope>NUCLEOTIDE SEQUENCE</scope>
</reference>
<evidence type="ECO:0000313" key="4">
    <source>
        <dbReference type="Proteomes" id="UP000000763"/>
    </source>
</evidence>
<reference evidence="3" key="8">
    <citation type="submission" date="2009-08" db="EMBL/GenBank/DDBJ databases">
        <title>Oryza sativa nipponbare(GA3) genomic DNA, chromosome 3.</title>
        <authorList>
            <consortium name="IRGSP(International Rice Genome Sequencing Project)"/>
        </authorList>
    </citation>
    <scope>NUCLEOTIDE SEQUENCE</scope>
</reference>
<reference evidence="3" key="9">
    <citation type="submission" date="2009-08" db="EMBL/GenBank/DDBJ databases">
        <title>The Second Rice Annotation Project Meeting (RAP2).</title>
        <authorList>
            <consortium name="The Rice Annotation Project (RAP)"/>
        </authorList>
    </citation>
    <scope>NUCLEOTIDE SEQUENCE</scope>
</reference>
<proteinExistence type="predicted"/>
<reference evidence="3" key="6">
    <citation type="journal article" date="2008" name="Nucleic Acids Res.">
        <title>The Rice Annotation Project Database (RAP-DB): 2008 update.</title>
        <authorList>
            <consortium name="The Rice Annotation Project (RAP)"/>
            <person name="Tanaka T."/>
            <person name="Antonio B.A."/>
            <person name="Kikuchi S."/>
            <person name="Matsumoto T."/>
            <person name="Nagamura Y."/>
            <person name="Numa H."/>
            <person name="Sakai H."/>
            <person name="Wu J."/>
            <person name="Itoh T."/>
            <person name="Sasaki T."/>
            <person name="Aono R."/>
            <person name="Fujii Y."/>
            <person name="Habara T."/>
            <person name="Harada E."/>
            <person name="Kanno M."/>
            <person name="Kawahara Y."/>
            <person name="Kawashima H."/>
            <person name="Kubooka H."/>
            <person name="Matsuya A."/>
            <person name="Nakaoka H."/>
            <person name="Saichi N."/>
            <person name="Sanbonmatsu R."/>
            <person name="Sato Y."/>
            <person name="Shinso Y."/>
            <person name="Suzuki M."/>
            <person name="Takeda J."/>
            <person name="Tanino M."/>
            <person name="Todokoro F."/>
            <person name="Yamaguchi K."/>
            <person name="Yamamoto N."/>
            <person name="Yamasaki C."/>
            <person name="Imanishi T."/>
            <person name="Okido T."/>
            <person name="Tada M."/>
            <person name="Ikeo K."/>
            <person name="Tateno Y."/>
            <person name="Gojobori T."/>
            <person name="Lin Y.C."/>
            <person name="Wei F.J."/>
            <person name="Hsing Y.I."/>
            <person name="Zhao Q."/>
            <person name="Han B."/>
            <person name="Kramer M.R."/>
            <person name="McCombie R.W."/>
            <person name="Lonsdale D."/>
            <person name="O'Donovan C.C."/>
            <person name="Whitfield E.J."/>
            <person name="Apweiler R."/>
            <person name="Koyanagi K.O."/>
            <person name="Khurana J.P."/>
            <person name="Raghuvanshi S."/>
            <person name="Singh N.K."/>
            <person name="Tyagi A.K."/>
            <person name="Haberer G."/>
            <person name="Fujisawa M."/>
            <person name="Hosokawa S."/>
            <person name="Ito Y."/>
            <person name="Ikawa H."/>
            <person name="Shibata M."/>
            <person name="Yamamoto M."/>
            <person name="Bruskiewich R.M."/>
            <person name="Hoen D.R."/>
            <person name="Bureau TE."/>
            <person name="Namiki N."/>
            <person name="Ohyanagi H."/>
            <person name="Sakai Y."/>
            <person name="Nobushima S."/>
            <person name="Sakata K."/>
            <person name="Barrero R.A."/>
            <person name="Sato Y."/>
            <person name="Souvorov A."/>
            <person name="Smith-White B."/>
            <person name="Tatusova T."/>
            <person name="An S."/>
            <person name="An G."/>
            <person name="OOta S."/>
            <person name="Fuks G."/>
            <person name="Messing J."/>
            <person name="Christie K.R."/>
            <person name="Lieberherr D."/>
            <person name="Kim H."/>
            <person name="Zuccolo A."/>
            <person name="Wing R.A."/>
            <person name="Nobuta K."/>
            <person name="Green P.J."/>
            <person name="Lu C."/>
            <person name="Meyers BC."/>
            <person name="Chaparro C."/>
            <person name="Piegu B."/>
            <person name="Panaud O."/>
            <person name="Echeverria M."/>
        </authorList>
    </citation>
    <scope>NUCLEOTIDE SEQUENCE</scope>
</reference>
<dbReference type="Proteomes" id="UP000000763">
    <property type="component" value="Chromosome 3"/>
</dbReference>
<reference evidence="2" key="1">
    <citation type="submission" date="2003-02" db="EMBL/GenBank/DDBJ databases">
        <authorList>
            <person name="Buell R."/>
        </authorList>
    </citation>
    <scope>NUCLEOTIDE SEQUENCE</scope>
</reference>
<feature type="compositionally biased region" description="Polar residues" evidence="1">
    <location>
        <begin position="1"/>
        <end position="19"/>
    </location>
</feature>
<sequence>MATTMDGTSPMLSIPSHSSLPRLKVPTPARPAPILATGGGCSSYRPHPRVLDDGVGREDMCGVVQVVVVSRSARTSLFAAMPHAVAGGLTTLLAAMT</sequence>
<organism evidence="3 4">
    <name type="scientific">Oryza sativa subsp. japonica</name>
    <name type="common">Rice</name>
    <dbReference type="NCBI Taxonomy" id="39947"/>
    <lineage>
        <taxon>Eukaryota</taxon>
        <taxon>Viridiplantae</taxon>
        <taxon>Streptophyta</taxon>
        <taxon>Embryophyta</taxon>
        <taxon>Tracheophyta</taxon>
        <taxon>Spermatophyta</taxon>
        <taxon>Magnoliopsida</taxon>
        <taxon>Liliopsida</taxon>
        <taxon>Poales</taxon>
        <taxon>Poaceae</taxon>
        <taxon>BOP clade</taxon>
        <taxon>Oryzoideae</taxon>
        <taxon>Oryzeae</taxon>
        <taxon>Oryzinae</taxon>
        <taxon>Oryza</taxon>
        <taxon>Oryza sativa</taxon>
    </lineage>
</organism>
<reference evidence="3" key="3">
    <citation type="journal article" date="2006" name="Nucleic Acids Res.">
        <title>The Rice Annotation Project Database (RAP-DB): hub for Oryza sativa ssp. japonica genome information.</title>
        <authorList>
            <person name="Ohyanagi H."/>
            <person name="Tanaka T."/>
            <person name="Sakai H."/>
            <person name="Shigemoto Y."/>
            <person name="Yamaguchi K."/>
            <person name="Habara T."/>
            <person name="Fujii Y."/>
            <person name="Antonio B.A."/>
            <person name="Nagamura Y."/>
            <person name="Imanishi T."/>
            <person name="Ikeo K."/>
            <person name="Itoh T."/>
            <person name="Gojobori T."/>
            <person name="Sasaki T."/>
        </authorList>
    </citation>
    <scope>NUCLEOTIDE SEQUENCE</scope>
</reference>
<name>Q0DLY1_ORYSJ</name>